<evidence type="ECO:0000256" key="3">
    <source>
        <dbReference type="ARBA" id="ARBA00023163"/>
    </source>
</evidence>
<organism evidence="5 6">
    <name type="scientific">Paenibacillus glycanilyticus</name>
    <dbReference type="NCBI Taxonomy" id="126569"/>
    <lineage>
        <taxon>Bacteria</taxon>
        <taxon>Bacillati</taxon>
        <taxon>Bacillota</taxon>
        <taxon>Bacilli</taxon>
        <taxon>Bacillales</taxon>
        <taxon>Paenibacillaceae</taxon>
        <taxon>Paenibacillus</taxon>
    </lineage>
</organism>
<protein>
    <submittedName>
        <fullName evidence="5">LacI family transcriptional regulator</fullName>
    </submittedName>
</protein>
<dbReference type="PRINTS" id="PR00036">
    <property type="entry name" value="HTHLACI"/>
</dbReference>
<dbReference type="PANTHER" id="PTHR30146">
    <property type="entry name" value="LACI-RELATED TRANSCRIPTIONAL REPRESSOR"/>
    <property type="match status" value="1"/>
</dbReference>
<evidence type="ECO:0000259" key="4">
    <source>
        <dbReference type="PROSITE" id="PS50932"/>
    </source>
</evidence>
<dbReference type="InterPro" id="IPR046335">
    <property type="entry name" value="LacI/GalR-like_sensor"/>
</dbReference>
<evidence type="ECO:0000313" key="6">
    <source>
        <dbReference type="Proteomes" id="UP001157114"/>
    </source>
</evidence>
<dbReference type="SUPFAM" id="SSF47413">
    <property type="entry name" value="lambda repressor-like DNA-binding domains"/>
    <property type="match status" value="1"/>
</dbReference>
<dbReference type="InterPro" id="IPR000843">
    <property type="entry name" value="HTH_LacI"/>
</dbReference>
<dbReference type="Pfam" id="PF00356">
    <property type="entry name" value="LacI"/>
    <property type="match status" value="1"/>
</dbReference>
<sequence>MKVTIKEVARAAGVSIGTVSRVLNGKDRVSQATRARVRAAVESLDFKPDLTARAMIHKQTQSIGLVVPALTNEYWSALAEYVQEAAWNKGYTMLLCTAGYQLEKHLSCIQTLIDRKVDGIIAGIRLNDPLEQDQLNLDTWPNVKMVSLVQGLPNTLLVGVDQHTSSIRAVEHLIGLGHRSIAYIGHSADREMGYRHALELHGIQVAEELIVRGDGSFQSGHHGVMQLKEQGAAYTALFCWNDMTALGALQACEAIGLRVPQDVAVVGYDDIPMAKLVKPALTSVHQPLQEIGRTAVHRLLDLIAGEEYSATSNILFDAELVIRDSCGSRLRNKI</sequence>
<dbReference type="PANTHER" id="PTHR30146:SF109">
    <property type="entry name" value="HTH-TYPE TRANSCRIPTIONAL REGULATOR GALS"/>
    <property type="match status" value="1"/>
</dbReference>
<dbReference type="Proteomes" id="UP001157114">
    <property type="component" value="Unassembled WGS sequence"/>
</dbReference>
<dbReference type="PROSITE" id="PS50932">
    <property type="entry name" value="HTH_LACI_2"/>
    <property type="match status" value="1"/>
</dbReference>
<keyword evidence="3" id="KW-0804">Transcription</keyword>
<keyword evidence="2" id="KW-0238">DNA-binding</keyword>
<proteinExistence type="predicted"/>
<name>A0ABQ6GD16_9BACL</name>
<dbReference type="PROSITE" id="PS00356">
    <property type="entry name" value="HTH_LACI_1"/>
    <property type="match status" value="1"/>
</dbReference>
<feature type="domain" description="HTH lacI-type" evidence="4">
    <location>
        <begin position="3"/>
        <end position="57"/>
    </location>
</feature>
<keyword evidence="6" id="KW-1185">Reference proteome</keyword>
<evidence type="ECO:0000313" key="5">
    <source>
        <dbReference type="EMBL" id="GLX66967.1"/>
    </source>
</evidence>
<dbReference type="EMBL" id="BSSQ01000005">
    <property type="protein sequence ID" value="GLX66967.1"/>
    <property type="molecule type" value="Genomic_DNA"/>
</dbReference>
<dbReference type="RefSeq" id="WP_284237683.1">
    <property type="nucleotide sequence ID" value="NZ_BSSQ01000005.1"/>
</dbReference>
<dbReference type="CDD" id="cd06267">
    <property type="entry name" value="PBP1_LacI_sugar_binding-like"/>
    <property type="match status" value="1"/>
</dbReference>
<dbReference type="InterPro" id="IPR028082">
    <property type="entry name" value="Peripla_BP_I"/>
</dbReference>
<reference evidence="5 6" key="1">
    <citation type="submission" date="2023-03" db="EMBL/GenBank/DDBJ databases">
        <title>Draft genome sequence of the bacteria which degrade cell wall of Tricholomamatutake.</title>
        <authorList>
            <person name="Konishi Y."/>
            <person name="Fukuta Y."/>
            <person name="Shirasaka N."/>
        </authorList>
    </citation>
    <scope>NUCLEOTIDE SEQUENCE [LARGE SCALE GENOMIC DNA]</scope>
    <source>
        <strain evidence="6">mu1</strain>
    </source>
</reference>
<dbReference type="Gene3D" id="1.10.260.40">
    <property type="entry name" value="lambda repressor-like DNA-binding domains"/>
    <property type="match status" value="1"/>
</dbReference>
<evidence type="ECO:0000256" key="2">
    <source>
        <dbReference type="ARBA" id="ARBA00023125"/>
    </source>
</evidence>
<dbReference type="Pfam" id="PF13377">
    <property type="entry name" value="Peripla_BP_3"/>
    <property type="match status" value="1"/>
</dbReference>
<dbReference type="Gene3D" id="3.40.50.2300">
    <property type="match status" value="2"/>
</dbReference>
<accession>A0ABQ6GD16</accession>
<evidence type="ECO:0000256" key="1">
    <source>
        <dbReference type="ARBA" id="ARBA00023015"/>
    </source>
</evidence>
<dbReference type="SUPFAM" id="SSF53822">
    <property type="entry name" value="Periplasmic binding protein-like I"/>
    <property type="match status" value="1"/>
</dbReference>
<dbReference type="SMART" id="SM00354">
    <property type="entry name" value="HTH_LACI"/>
    <property type="match status" value="1"/>
</dbReference>
<dbReference type="InterPro" id="IPR010982">
    <property type="entry name" value="Lambda_DNA-bd_dom_sf"/>
</dbReference>
<keyword evidence="1" id="KW-0805">Transcription regulation</keyword>
<comment type="caution">
    <text evidence="5">The sequence shown here is derived from an EMBL/GenBank/DDBJ whole genome shotgun (WGS) entry which is preliminary data.</text>
</comment>
<dbReference type="CDD" id="cd01392">
    <property type="entry name" value="HTH_LacI"/>
    <property type="match status" value="1"/>
</dbReference>
<gene>
    <name evidence="5" type="ORF">MU1_13110</name>
</gene>